<dbReference type="InterPro" id="IPR001647">
    <property type="entry name" value="HTH_TetR"/>
</dbReference>
<gene>
    <name evidence="4" type="ORF">IAB12_01140</name>
</gene>
<dbReference type="GO" id="GO:0003677">
    <property type="term" value="F:DNA binding"/>
    <property type="evidence" value="ECO:0007669"/>
    <property type="project" value="UniProtKB-UniRule"/>
</dbReference>
<reference evidence="4" key="2">
    <citation type="submission" date="2021-04" db="EMBL/GenBank/DDBJ databases">
        <authorList>
            <person name="Gilroy R."/>
        </authorList>
    </citation>
    <scope>NUCLEOTIDE SEQUENCE</scope>
    <source>
        <strain evidence="4">Gambia11-129</strain>
    </source>
</reference>
<dbReference type="PANTHER" id="PTHR43479:SF11">
    <property type="entry name" value="ACREF_ENVCD OPERON REPRESSOR-RELATED"/>
    <property type="match status" value="1"/>
</dbReference>
<dbReference type="PROSITE" id="PS50977">
    <property type="entry name" value="HTH_TETR_2"/>
    <property type="match status" value="1"/>
</dbReference>
<dbReference type="InterPro" id="IPR009057">
    <property type="entry name" value="Homeodomain-like_sf"/>
</dbReference>
<organism evidence="4 5">
    <name type="scientific">Candidatus Ornithospirochaeta avicola</name>
    <dbReference type="NCBI Taxonomy" id="2840896"/>
    <lineage>
        <taxon>Bacteria</taxon>
        <taxon>Pseudomonadati</taxon>
        <taxon>Spirochaetota</taxon>
        <taxon>Spirochaetia</taxon>
        <taxon>Spirochaetales</taxon>
        <taxon>Spirochaetaceae</taxon>
        <taxon>Spirochaetaceae incertae sedis</taxon>
        <taxon>Candidatus Ornithospirochaeta</taxon>
    </lineage>
</organism>
<dbReference type="InterPro" id="IPR050624">
    <property type="entry name" value="HTH-type_Tx_Regulator"/>
</dbReference>
<name>A0A9D1TM67_9SPIO</name>
<proteinExistence type="predicted"/>
<dbReference type="SUPFAM" id="SSF46689">
    <property type="entry name" value="Homeodomain-like"/>
    <property type="match status" value="1"/>
</dbReference>
<dbReference type="Pfam" id="PF00440">
    <property type="entry name" value="TetR_N"/>
    <property type="match status" value="1"/>
</dbReference>
<sequence length="186" mass="21142">MDKRIRLTKSKLKKTLLDLLCRMNMEDVTISTLCREAGVNRNTFYSHYSSVDEIFKEVLSEFTQSISESLTESLEKGIITGLEDLLLNILSLIEKNRSMCILIFSDTSKSFLKNVLSALLPYTKSVWQEQLPLNSEYAQIVYTYISGGAISVIEEWVKSNFAIKKEEVALVLEKIILNGQKAFINA</sequence>
<comment type="caution">
    <text evidence="4">The sequence shown here is derived from an EMBL/GenBank/DDBJ whole genome shotgun (WGS) entry which is preliminary data.</text>
</comment>
<dbReference type="EMBL" id="DXHU01000005">
    <property type="protein sequence ID" value="HIV98369.1"/>
    <property type="molecule type" value="Genomic_DNA"/>
</dbReference>
<keyword evidence="1 2" id="KW-0238">DNA-binding</keyword>
<dbReference type="Proteomes" id="UP000823936">
    <property type="component" value="Unassembled WGS sequence"/>
</dbReference>
<reference evidence="4" key="1">
    <citation type="journal article" date="2021" name="PeerJ">
        <title>Extensive microbial diversity within the chicken gut microbiome revealed by metagenomics and culture.</title>
        <authorList>
            <person name="Gilroy R."/>
            <person name="Ravi A."/>
            <person name="Getino M."/>
            <person name="Pursley I."/>
            <person name="Horton D.L."/>
            <person name="Alikhan N.F."/>
            <person name="Baker D."/>
            <person name="Gharbi K."/>
            <person name="Hall N."/>
            <person name="Watson M."/>
            <person name="Adriaenssens E.M."/>
            <person name="Foster-Nyarko E."/>
            <person name="Jarju S."/>
            <person name="Secka A."/>
            <person name="Antonio M."/>
            <person name="Oren A."/>
            <person name="Chaudhuri R.R."/>
            <person name="La Ragione R."/>
            <person name="Hildebrand F."/>
            <person name="Pallen M.J."/>
        </authorList>
    </citation>
    <scope>NUCLEOTIDE SEQUENCE</scope>
    <source>
        <strain evidence="4">Gambia11-129</strain>
    </source>
</reference>
<evidence type="ECO:0000256" key="1">
    <source>
        <dbReference type="ARBA" id="ARBA00023125"/>
    </source>
</evidence>
<dbReference type="Gene3D" id="1.10.357.10">
    <property type="entry name" value="Tetracycline Repressor, domain 2"/>
    <property type="match status" value="1"/>
</dbReference>
<evidence type="ECO:0000313" key="5">
    <source>
        <dbReference type="Proteomes" id="UP000823936"/>
    </source>
</evidence>
<evidence type="ECO:0000256" key="2">
    <source>
        <dbReference type="PROSITE-ProRule" id="PRU00335"/>
    </source>
</evidence>
<feature type="DNA-binding region" description="H-T-H motif" evidence="2">
    <location>
        <begin position="29"/>
        <end position="48"/>
    </location>
</feature>
<dbReference type="AlphaFoldDB" id="A0A9D1TM67"/>
<dbReference type="InterPro" id="IPR039532">
    <property type="entry name" value="TetR_C_Firmicutes"/>
</dbReference>
<dbReference type="PANTHER" id="PTHR43479">
    <property type="entry name" value="ACREF/ENVCD OPERON REPRESSOR-RELATED"/>
    <property type="match status" value="1"/>
</dbReference>
<evidence type="ECO:0000259" key="3">
    <source>
        <dbReference type="PROSITE" id="PS50977"/>
    </source>
</evidence>
<evidence type="ECO:0000313" key="4">
    <source>
        <dbReference type="EMBL" id="HIV98369.1"/>
    </source>
</evidence>
<dbReference type="Pfam" id="PF14278">
    <property type="entry name" value="TetR_C_8"/>
    <property type="match status" value="1"/>
</dbReference>
<protein>
    <submittedName>
        <fullName evidence="4">TetR/AcrR family transcriptional regulator</fullName>
    </submittedName>
</protein>
<accession>A0A9D1TM67</accession>
<feature type="domain" description="HTH tetR-type" evidence="3">
    <location>
        <begin position="6"/>
        <end position="66"/>
    </location>
</feature>